<proteinExistence type="predicted"/>
<keyword evidence="2" id="KW-1185">Reference proteome</keyword>
<protein>
    <submittedName>
        <fullName evidence="1">Uncharacterized protein</fullName>
    </submittedName>
</protein>
<sequence>MSLSVPVKQLGSSTQAGWLFRSLRYQLLLAYIQFVRPLIPVLSRSSLFNAIESPNIQQKAVSSLVLHAILYSGIPHVPVDVLVAHGFTSGDEAGKAFRLKFKLLYECHQEDDETNVIHALLLMSSWSSPEDAEENSQWASSAIAKISSSAHQTGNSQQLSERHIQTRLWWACFIRDQLISFNCHKPPSMNTTEPLGTLVEGLSVSLDEGYRVQKETEQRAELSLSKTETQVANIFIQLAKHSLNLHQALLVAAQCELGAPDSMMIDQAQSFFKSCLEPSRASGSGYESIDRDQHMQLRINADKSRAVQETILSTITLMTLVTVLRLSDSSRPAMLSTNHKNQLSRKIQAVHDHTMGHLRHLNQCHATRHLPSHFVDFLLQQSVTEALSNHCVAGAVEDFHACGFQRGMELVQRVLESQEDGFHVDYRTRFLDVAIAATLEPCGASQHTDPMDDIEATPSLIISQTDTPLESSSPQSPTIEDLHQDAHVSIWQYREESVVDPRKLAVVADDTRGEYQSLKDSQYQHIEVVYKHSPCESLMPSADNDFDTLFQASDSP</sequence>
<comment type="caution">
    <text evidence="1">The sequence shown here is derived from an EMBL/GenBank/DDBJ whole genome shotgun (WGS) entry which is preliminary data.</text>
</comment>
<reference evidence="1" key="1">
    <citation type="submission" date="2022-10" db="EMBL/GenBank/DDBJ databases">
        <title>Culturing micro-colonial fungi from biological soil crusts in the Mojave desert and describing Neophaeococcomyces mojavensis, and introducing the new genera and species Taxawa tesnikishii.</title>
        <authorList>
            <person name="Kurbessoian T."/>
            <person name="Stajich J.E."/>
        </authorList>
    </citation>
    <scope>NUCLEOTIDE SEQUENCE</scope>
    <source>
        <strain evidence="1">JES_112</strain>
    </source>
</reference>
<dbReference type="EMBL" id="JAPDRQ010000045">
    <property type="protein sequence ID" value="KAJ9658958.1"/>
    <property type="molecule type" value="Genomic_DNA"/>
</dbReference>
<gene>
    <name evidence="1" type="ORF">H2198_003387</name>
</gene>
<evidence type="ECO:0000313" key="1">
    <source>
        <dbReference type="EMBL" id="KAJ9658958.1"/>
    </source>
</evidence>
<evidence type="ECO:0000313" key="2">
    <source>
        <dbReference type="Proteomes" id="UP001172386"/>
    </source>
</evidence>
<organism evidence="1 2">
    <name type="scientific">Neophaeococcomyces mojaviensis</name>
    <dbReference type="NCBI Taxonomy" id="3383035"/>
    <lineage>
        <taxon>Eukaryota</taxon>
        <taxon>Fungi</taxon>
        <taxon>Dikarya</taxon>
        <taxon>Ascomycota</taxon>
        <taxon>Pezizomycotina</taxon>
        <taxon>Eurotiomycetes</taxon>
        <taxon>Chaetothyriomycetidae</taxon>
        <taxon>Chaetothyriales</taxon>
        <taxon>Chaetothyriales incertae sedis</taxon>
        <taxon>Neophaeococcomyces</taxon>
    </lineage>
</organism>
<dbReference type="Proteomes" id="UP001172386">
    <property type="component" value="Unassembled WGS sequence"/>
</dbReference>
<name>A0ACC3ACA0_9EURO</name>
<accession>A0ACC3ACA0</accession>